<protein>
    <submittedName>
        <fullName evidence="6">LamG domain-containing protein</fullName>
    </submittedName>
</protein>
<dbReference type="Pfam" id="PF13385">
    <property type="entry name" value="Laminin_G_3"/>
    <property type="match status" value="2"/>
</dbReference>
<proteinExistence type="predicted"/>
<dbReference type="InterPro" id="IPR006558">
    <property type="entry name" value="LamG-like"/>
</dbReference>
<organism evidence="6 7">
    <name type="scientific">Streptomyces triticiradicis</name>
    <dbReference type="NCBI Taxonomy" id="2651189"/>
    <lineage>
        <taxon>Bacteria</taxon>
        <taxon>Bacillati</taxon>
        <taxon>Actinomycetota</taxon>
        <taxon>Actinomycetes</taxon>
        <taxon>Kitasatosporales</taxon>
        <taxon>Streptomycetaceae</taxon>
        <taxon>Streptomyces</taxon>
    </lineage>
</organism>
<dbReference type="PANTHER" id="PTHR46943:SF1">
    <property type="entry name" value="PENTRAXIN-RELATED PROTEIN PTX3"/>
    <property type="match status" value="1"/>
</dbReference>
<reference evidence="6 7" key="1">
    <citation type="submission" date="2019-09" db="EMBL/GenBank/DDBJ databases">
        <title>Isolation and identification of active actinomycetes.</title>
        <authorList>
            <person name="Yu Z."/>
            <person name="Han C."/>
            <person name="Yu B."/>
        </authorList>
    </citation>
    <scope>NUCLEOTIDE SEQUENCE [LARGE SCALE GENOMIC DNA]</scope>
    <source>
        <strain evidence="6 7">NEAU-H2</strain>
    </source>
</reference>
<sequence>MINEPQVPIGEGDLKDLRRAVGRGGLAVGCCAVALLTTAAGTAYAVGNLPPKQPLVQDLTSEGKACDSGDKTAYVAQRPRLSAVLYDQPSEFSPVKGDFEAWWTDSAGVEQRRAYTSLAKGSGSRHDWTVPDDIPANTVVNWHVRANDGQATSAWSDEGAGSVCSFVVDDANPANATITSPEYPTPEQEFWVDGVGVYGHFTMDSPSDDVVSYVYSFLGGPNGTAQAAEPGDPVTIPYLPLSSGPKYVQVRAIDRAGRSSGQTTYNFNVKSGRAPVARWKLTDPAGSDSAAAETGTAARAGTGVTFGGPAPAGTGSTSSALLDGGGHGFLTPDAPAADLRKSFAVSAWVRPAETGRTMTVASQDTDAGTPGFTLGLRAEDSGPAWSFAIGGARVSGGAPESGEWARLTGVYDAETGKARLYVNGRETGTAADATPVEAAGAFQIGRARGAAGYRDRWHGDVADVQVHDRVVVPSEVAELAHRAPKRLGHWSLESATDGASPEGAGGSPLRLGGGATVFRGSDGSCIPDLDPDCPPMALVGDGHLHLDGESGYAATDGPAVDTGDSFTVGVVVRLADSEPDHPMTVLSQAGEHTDAFKVRYEPSSHTWQLVMPEKDEAGAPEKVVSQAEFADGGEGLGHRIAVVYDDAADTIKLYVDGSLDARASAAFPNGWHSAGALQVGRAKAGDGWTEYLRGDVDEVQAYQGVLSETQIAQLGWGADINP</sequence>
<dbReference type="InterPro" id="IPR042837">
    <property type="entry name" value="PTX3"/>
</dbReference>
<evidence type="ECO:0000256" key="3">
    <source>
        <dbReference type="SAM" id="MobiDB-lite"/>
    </source>
</evidence>
<keyword evidence="4" id="KW-0812">Transmembrane</keyword>
<dbReference type="Proteomes" id="UP000442990">
    <property type="component" value="Unassembled WGS sequence"/>
</dbReference>
<accession>A0A7J5DIA9</accession>
<keyword evidence="4" id="KW-0472">Membrane</keyword>
<evidence type="ECO:0000256" key="2">
    <source>
        <dbReference type="ARBA" id="ARBA00023157"/>
    </source>
</evidence>
<dbReference type="InterPro" id="IPR013320">
    <property type="entry name" value="ConA-like_dom_sf"/>
</dbReference>
<dbReference type="AlphaFoldDB" id="A0A7J5DIA9"/>
<gene>
    <name evidence="6" type="ORF">F8144_12220</name>
</gene>
<feature type="compositionally biased region" description="Low complexity" evidence="3">
    <location>
        <begin position="285"/>
        <end position="303"/>
    </location>
</feature>
<keyword evidence="1" id="KW-0732">Signal</keyword>
<dbReference type="Gene3D" id="2.60.120.200">
    <property type="match status" value="2"/>
</dbReference>
<keyword evidence="7" id="KW-1185">Reference proteome</keyword>
<evidence type="ECO:0000256" key="4">
    <source>
        <dbReference type="SAM" id="Phobius"/>
    </source>
</evidence>
<feature type="transmembrane region" description="Helical" evidence="4">
    <location>
        <begin position="25"/>
        <end position="47"/>
    </location>
</feature>
<dbReference type="SMART" id="SM00560">
    <property type="entry name" value="LamGL"/>
    <property type="match status" value="2"/>
</dbReference>
<keyword evidence="2" id="KW-1015">Disulfide bond</keyword>
<dbReference type="PANTHER" id="PTHR46943">
    <property type="entry name" value="PENTRAXIN-RELATED PROTEIN PTX3"/>
    <property type="match status" value="1"/>
</dbReference>
<evidence type="ECO:0000256" key="1">
    <source>
        <dbReference type="ARBA" id="ARBA00022729"/>
    </source>
</evidence>
<evidence type="ECO:0000313" key="6">
    <source>
        <dbReference type="EMBL" id="KAB1988398.1"/>
    </source>
</evidence>
<keyword evidence="4" id="KW-1133">Transmembrane helix</keyword>
<evidence type="ECO:0000313" key="7">
    <source>
        <dbReference type="Proteomes" id="UP000442990"/>
    </source>
</evidence>
<feature type="domain" description="LamG-like jellyroll fold" evidence="5">
    <location>
        <begin position="341"/>
        <end position="474"/>
    </location>
</feature>
<dbReference type="GO" id="GO:0006955">
    <property type="term" value="P:immune response"/>
    <property type="evidence" value="ECO:0007669"/>
    <property type="project" value="InterPro"/>
</dbReference>
<feature type="domain" description="LamG-like jellyroll fold" evidence="5">
    <location>
        <begin position="564"/>
        <end position="709"/>
    </location>
</feature>
<name>A0A7J5DIA9_9ACTN</name>
<evidence type="ECO:0000259" key="5">
    <source>
        <dbReference type="SMART" id="SM00560"/>
    </source>
</evidence>
<feature type="region of interest" description="Disordered" evidence="3">
    <location>
        <begin position="284"/>
        <end position="319"/>
    </location>
</feature>
<comment type="caution">
    <text evidence="6">The sequence shown here is derived from an EMBL/GenBank/DDBJ whole genome shotgun (WGS) entry which is preliminary data.</text>
</comment>
<dbReference type="EMBL" id="WBKG01000008">
    <property type="protein sequence ID" value="KAB1988398.1"/>
    <property type="molecule type" value="Genomic_DNA"/>
</dbReference>
<dbReference type="SUPFAM" id="SSF49899">
    <property type="entry name" value="Concanavalin A-like lectins/glucanases"/>
    <property type="match status" value="2"/>
</dbReference>